<organism evidence="2">
    <name type="scientific">uncultured Microcoleus sp</name>
    <dbReference type="NCBI Taxonomy" id="259945"/>
    <lineage>
        <taxon>Bacteria</taxon>
        <taxon>Bacillati</taxon>
        <taxon>Cyanobacteriota</taxon>
        <taxon>Cyanophyceae</taxon>
        <taxon>Oscillatoriophycideae</taxon>
        <taxon>Oscillatoriales</taxon>
        <taxon>Microcoleaceae</taxon>
        <taxon>Microcoleus</taxon>
        <taxon>environmental samples</taxon>
    </lineage>
</organism>
<name>A0A6J4KNJ7_9CYAN</name>
<feature type="region of interest" description="Disordered" evidence="1">
    <location>
        <begin position="1033"/>
        <end position="1099"/>
    </location>
</feature>
<dbReference type="AlphaFoldDB" id="A0A6J4KNJ7"/>
<accession>A0A6J4KNJ7</accession>
<protein>
    <submittedName>
        <fullName evidence="2">Uncharacterized protein</fullName>
    </submittedName>
</protein>
<sequence>MSRRKLTPEYRSTEWVAGEGLKIPVFDMSLTDGRAKGRYQAESEVLRNSLLELLFEPEELASLSIVKPDPNDSSFDPLKNIDFGDGITRRVAFSSGKNVYFADIELSTKLLSVFKTQPDHACRYGSLLVSSCNLGAKLLDSSLDGETLRVKIVDSQSDDESEKAKAHKWQTGDCHGKISPALAQQLGGNYNRPFQFRFAWMQEWGQEDCHTPEISFLAKGTLLPDANLTSDLGYDIIMDRSSIKGVAKEQLAELIPCGDYEFPKAILGNRGNAKVTEYENSWQFSIWYSEAAIGADIATPTKIEAQKLADLQNNRLQLAKYLVEQHDKKAAFQSSLHEDSSGLEDETDEKAQRHESRLISILRNDKLGQLLDFPKVVDFMQEQLAKKWKDLAIKGAIHHGSAMAQPCENLQPGTIVAPHLRHGTEVIVTRYPIVSKDNIRRYTVDNKSHPELTQYKGCVFIRSDQAMQHHQCDFDGDQLVITPASRMPNIASETRHANQENEYDAVEKREKVDYNKAIDSNGDRKYTKLRQIAVAIAQNKIGWVATLIGRVQSSAAEPGQPESLFNQQKRQLLGKLFDALQIEVDSPKSATRTEDHHPTLLSKAKQWSEQHPSYLFDYKDDPRLYKTVPLPIGDGTAINCIAREAVNPEWEPTRLKSRHRDEFRYLFESPSDLDEREKWEKHYVRWAQDIKERYRERMGEIHLECGGDSKAIKEAVSKLYESLRADVTEAWTDPEERFLAASAMWHVETANPNLEVPRKACKELSRQLLIEFNLEPEYERLHEAMPKDTYVLSVPFEEFELDGSNKTVRDKKRQPVGKDLAGHWKELLDSKGIKYEATLHPSLPMVNFALIEPSDKLVGILEKKFCENVNDIDSLDLTYHDGLGRTKDVSSRIVAPADYTWLESQNQTPKAALVLNLFTDEICQQLQTFQFDRAELIGQKYNDLKDVDFSSPKWRQKTLTFEVGSVSGSGSRRDGSPIVLLDGQELAMFSANSPKLPIGTTFEATIEPSPKGSALILNINPSSVQLIESVEELSEVAPTPGQDRSQSVSPTPRQGRSLVSPTPCQERSQSVSPTPTQKRSQSVSPTPTPNKPPSQPQDIAASPAHLSQLLKDAISEAYNQTGETKIPVGNWTAFISQSRNNVRCLVRDEADNPVLAADLKTGQIIKKLSENNSSQFIKYLREVDAELASTSSKKRDADTQL</sequence>
<feature type="compositionally biased region" description="Polar residues" evidence="1">
    <location>
        <begin position="1042"/>
        <end position="1083"/>
    </location>
</feature>
<evidence type="ECO:0000313" key="2">
    <source>
        <dbReference type="EMBL" id="CAA9310852.1"/>
    </source>
</evidence>
<reference evidence="2" key="1">
    <citation type="submission" date="2020-02" db="EMBL/GenBank/DDBJ databases">
        <authorList>
            <person name="Meier V. D."/>
        </authorList>
    </citation>
    <scope>NUCLEOTIDE SEQUENCE</scope>
    <source>
        <strain evidence="2">AVDCRST_MAG84</strain>
    </source>
</reference>
<gene>
    <name evidence="2" type="ORF">AVDCRST_MAG84-769</name>
</gene>
<dbReference type="EMBL" id="CADCTZ010000113">
    <property type="protein sequence ID" value="CAA9310852.1"/>
    <property type="molecule type" value="Genomic_DNA"/>
</dbReference>
<evidence type="ECO:0000256" key="1">
    <source>
        <dbReference type="SAM" id="MobiDB-lite"/>
    </source>
</evidence>
<feature type="compositionally biased region" description="Pro residues" evidence="1">
    <location>
        <begin position="1086"/>
        <end position="1095"/>
    </location>
</feature>
<proteinExistence type="predicted"/>